<sequence length="123" mass="13766">EKRIEIDENERLSSYQYVGRTGSVIPTASLPGTDVSIEEIRSATSFSTPYPPSIHAPLISSPEALPNEQAIPHQSPYATDYGTYSNDFQRDKRVAHRSYRSSMLLGSRPARTWKIHAVEDCNV</sequence>
<evidence type="ECO:0000313" key="2">
    <source>
        <dbReference type="Proteomes" id="UP000593575"/>
    </source>
</evidence>
<feature type="non-terminal residue" evidence="1">
    <location>
        <position position="123"/>
    </location>
</feature>
<protein>
    <submittedName>
        <fullName evidence="1">Uncharacterized protein</fullName>
    </submittedName>
</protein>
<accession>A0A7J9J7B8</accession>
<dbReference type="EMBL" id="JABFAE010000006">
    <property type="protein sequence ID" value="MBA0830256.1"/>
    <property type="molecule type" value="Genomic_DNA"/>
</dbReference>
<reference evidence="1 2" key="1">
    <citation type="journal article" date="2019" name="Genome Biol. Evol.">
        <title>Insights into the evolution of the New World diploid cottons (Gossypium, subgenus Houzingenia) based on genome sequencing.</title>
        <authorList>
            <person name="Grover C.E."/>
            <person name="Arick M.A. 2nd"/>
            <person name="Thrash A."/>
            <person name="Conover J.L."/>
            <person name="Sanders W.S."/>
            <person name="Peterson D.G."/>
            <person name="Frelichowski J.E."/>
            <person name="Scheffler J.A."/>
            <person name="Scheffler B.E."/>
            <person name="Wendel J.F."/>
        </authorList>
    </citation>
    <scope>NUCLEOTIDE SEQUENCE [LARGE SCALE GENOMIC DNA]</scope>
    <source>
        <strain evidence="1">6</strain>
        <tissue evidence="1">Leaf</tissue>
    </source>
</reference>
<evidence type="ECO:0000313" key="1">
    <source>
        <dbReference type="EMBL" id="MBA0830256.1"/>
    </source>
</evidence>
<name>A0A7J9J7B8_9ROSI</name>
<keyword evidence="2" id="KW-1185">Reference proteome</keyword>
<organism evidence="1 2">
    <name type="scientific">Gossypium armourianum</name>
    <dbReference type="NCBI Taxonomy" id="34283"/>
    <lineage>
        <taxon>Eukaryota</taxon>
        <taxon>Viridiplantae</taxon>
        <taxon>Streptophyta</taxon>
        <taxon>Embryophyta</taxon>
        <taxon>Tracheophyta</taxon>
        <taxon>Spermatophyta</taxon>
        <taxon>Magnoliopsida</taxon>
        <taxon>eudicotyledons</taxon>
        <taxon>Gunneridae</taxon>
        <taxon>Pentapetalae</taxon>
        <taxon>rosids</taxon>
        <taxon>malvids</taxon>
        <taxon>Malvales</taxon>
        <taxon>Malvaceae</taxon>
        <taxon>Malvoideae</taxon>
        <taxon>Gossypium</taxon>
    </lineage>
</organism>
<proteinExistence type="predicted"/>
<comment type="caution">
    <text evidence="1">The sequence shown here is derived from an EMBL/GenBank/DDBJ whole genome shotgun (WGS) entry which is preliminary data.</text>
</comment>
<dbReference type="Proteomes" id="UP000593575">
    <property type="component" value="Unassembled WGS sequence"/>
</dbReference>
<gene>
    <name evidence="1" type="ORF">Goarm_014799</name>
</gene>
<dbReference type="AlphaFoldDB" id="A0A7J9J7B8"/>